<accession>A0AAX4L3C9</accession>
<dbReference type="GO" id="GO:0005737">
    <property type="term" value="C:cytoplasm"/>
    <property type="evidence" value="ECO:0007669"/>
    <property type="project" value="UniProtKB-SubCell"/>
</dbReference>
<dbReference type="EMBL" id="CP146016">
    <property type="protein sequence ID" value="WWQ61464.1"/>
    <property type="molecule type" value="Genomic_DNA"/>
</dbReference>
<reference evidence="5 6" key="1">
    <citation type="submission" date="2024-02" db="EMBL/GenBank/DDBJ databases">
        <title>STSV induces naive adaptation in Sulfolobus.</title>
        <authorList>
            <person name="Xiang X."/>
            <person name="Song M."/>
        </authorList>
    </citation>
    <scope>NUCLEOTIDE SEQUENCE [LARGE SCALE GENOMIC DNA]</scope>
    <source>
        <strain evidence="5 6">RT2</strain>
    </source>
</reference>
<dbReference type="SUPFAM" id="SSF53474">
    <property type="entry name" value="alpha/beta-Hydrolases"/>
    <property type="match status" value="1"/>
</dbReference>
<keyword evidence="2" id="KW-0963">Cytoplasm</keyword>
<evidence type="ECO:0000256" key="3">
    <source>
        <dbReference type="ARBA" id="ARBA00037942"/>
    </source>
</evidence>
<dbReference type="PANTHER" id="PTHR46197">
    <property type="entry name" value="PROTEIN ABHD14B-LIKE"/>
    <property type="match status" value="1"/>
</dbReference>
<evidence type="ECO:0000256" key="1">
    <source>
        <dbReference type="ARBA" id="ARBA00004496"/>
    </source>
</evidence>
<dbReference type="RefSeq" id="WP_338603831.1">
    <property type="nucleotide sequence ID" value="NZ_CP146016.1"/>
</dbReference>
<dbReference type="Pfam" id="PF00561">
    <property type="entry name" value="Abhydrolase_1"/>
    <property type="match status" value="1"/>
</dbReference>
<comment type="subcellular location">
    <subcellularLocation>
        <location evidence="1">Cytoplasm</location>
    </subcellularLocation>
</comment>
<sequence>MQEFLDKFIEINGRKIHYIESGKGTPMLLFHGARFNARTWIETNTVATISSLGYRAISIDFPGFGSSERIEGVTLSDFIYLFITLMGMSKVIMLGASMGGKAVLEFSLRHTDLVSALILVGAVGVDEYEDQLSKLSEIPILLIWGSHDTISPKRNYELILNKVKSAMLEIVGKNHTCYLDDPYMFNEKITKFLKGLK</sequence>
<dbReference type="GeneID" id="89336130"/>
<proteinExistence type="inferred from homology"/>
<keyword evidence="5" id="KW-0378">Hydrolase</keyword>
<dbReference type="InterPro" id="IPR000073">
    <property type="entry name" value="AB_hydrolase_1"/>
</dbReference>
<dbReference type="PANTHER" id="PTHR46197:SF3">
    <property type="entry name" value="AB HYDROLASE-1 DOMAIN-CONTAINING PROTEIN"/>
    <property type="match status" value="1"/>
</dbReference>
<dbReference type="Gene3D" id="3.40.50.1820">
    <property type="entry name" value="alpha/beta hydrolase"/>
    <property type="match status" value="1"/>
</dbReference>
<dbReference type="Proteomes" id="UP001432202">
    <property type="component" value="Chromosome"/>
</dbReference>
<name>A0AAX4L3C9_9CREN</name>
<dbReference type="InterPro" id="IPR029058">
    <property type="entry name" value="AB_hydrolase_fold"/>
</dbReference>
<protein>
    <submittedName>
        <fullName evidence="5">Alpha/beta hydrolase</fullName>
    </submittedName>
</protein>
<comment type="similarity">
    <text evidence="3">Belongs to the AB hydrolase superfamily. ABHD14 family.</text>
</comment>
<gene>
    <name evidence="5" type="ORF">V6M85_05140</name>
</gene>
<dbReference type="AlphaFoldDB" id="A0AAX4L3C9"/>
<keyword evidence="6" id="KW-1185">Reference proteome</keyword>
<evidence type="ECO:0000259" key="4">
    <source>
        <dbReference type="Pfam" id="PF00561"/>
    </source>
</evidence>
<evidence type="ECO:0000256" key="2">
    <source>
        <dbReference type="ARBA" id="ARBA00022490"/>
    </source>
</evidence>
<organism evidence="5 6">
    <name type="scientific">Sulfolobus tengchongensis</name>
    <dbReference type="NCBI Taxonomy" id="207809"/>
    <lineage>
        <taxon>Archaea</taxon>
        <taxon>Thermoproteota</taxon>
        <taxon>Thermoprotei</taxon>
        <taxon>Sulfolobales</taxon>
        <taxon>Sulfolobaceae</taxon>
        <taxon>Sulfolobus</taxon>
    </lineage>
</organism>
<dbReference type="GO" id="GO:0016787">
    <property type="term" value="F:hydrolase activity"/>
    <property type="evidence" value="ECO:0007669"/>
    <property type="project" value="UniProtKB-KW"/>
</dbReference>
<evidence type="ECO:0000313" key="6">
    <source>
        <dbReference type="Proteomes" id="UP001432202"/>
    </source>
</evidence>
<feature type="domain" description="AB hydrolase-1" evidence="4">
    <location>
        <begin position="26"/>
        <end position="122"/>
    </location>
</feature>
<evidence type="ECO:0000313" key="5">
    <source>
        <dbReference type="EMBL" id="WWQ61464.1"/>
    </source>
</evidence>